<dbReference type="AlphaFoldDB" id="A0A7Y9X025"/>
<keyword evidence="2" id="KW-1185">Reference proteome</keyword>
<evidence type="ECO:0000313" key="1">
    <source>
        <dbReference type="EMBL" id="NYH41975.1"/>
    </source>
</evidence>
<dbReference type="EMBL" id="JACCHK010000001">
    <property type="protein sequence ID" value="NYH41975.1"/>
    <property type="molecule type" value="Genomic_DNA"/>
</dbReference>
<protein>
    <submittedName>
        <fullName evidence="1">Uncharacterized protein</fullName>
    </submittedName>
</protein>
<organism evidence="1 2">
    <name type="scientific">Micromonospora jinlongensis</name>
    <dbReference type="NCBI Taxonomy" id="1287877"/>
    <lineage>
        <taxon>Bacteria</taxon>
        <taxon>Bacillati</taxon>
        <taxon>Actinomycetota</taxon>
        <taxon>Actinomycetes</taxon>
        <taxon>Micromonosporales</taxon>
        <taxon>Micromonosporaceae</taxon>
        <taxon>Micromonospora</taxon>
    </lineage>
</organism>
<proteinExistence type="predicted"/>
<reference evidence="1 2" key="1">
    <citation type="submission" date="2020-07" db="EMBL/GenBank/DDBJ databases">
        <title>Sequencing the genomes of 1000 actinobacteria strains.</title>
        <authorList>
            <person name="Klenk H.-P."/>
        </authorList>
    </citation>
    <scope>NUCLEOTIDE SEQUENCE [LARGE SCALE GENOMIC DNA]</scope>
    <source>
        <strain evidence="1 2">DSM 45876</strain>
    </source>
</reference>
<dbReference type="Proteomes" id="UP000523545">
    <property type="component" value="Unassembled WGS sequence"/>
</dbReference>
<gene>
    <name evidence="1" type="ORF">HNR22_001702</name>
</gene>
<sequence length="50" mass="5454">MPTPAEPWPSSLAGPEAIARTARETQATDLSQRIQLNGPRDELRYSCCPA</sequence>
<accession>A0A7Y9X025</accession>
<comment type="caution">
    <text evidence="1">The sequence shown here is derived from an EMBL/GenBank/DDBJ whole genome shotgun (WGS) entry which is preliminary data.</text>
</comment>
<name>A0A7Y9X025_9ACTN</name>
<evidence type="ECO:0000313" key="2">
    <source>
        <dbReference type="Proteomes" id="UP000523545"/>
    </source>
</evidence>